<evidence type="ECO:0000313" key="2">
    <source>
        <dbReference type="RefSeq" id="XP_075087636.1"/>
    </source>
</evidence>
<accession>A0AC58SRN3</accession>
<protein>
    <submittedName>
        <fullName evidence="2">Uncharacterized protein LOC142169643</fullName>
    </submittedName>
</protein>
<gene>
    <name evidence="2" type="primary">LOC142169643</name>
</gene>
<name>A0AC58SRN3_TOBAC</name>
<reference evidence="2" key="2">
    <citation type="submission" date="2025-08" db="UniProtKB">
        <authorList>
            <consortium name="RefSeq"/>
        </authorList>
    </citation>
    <scope>IDENTIFICATION</scope>
    <source>
        <tissue evidence="2">Leaf</tissue>
    </source>
</reference>
<reference evidence="1" key="1">
    <citation type="journal article" date="2014" name="Nat. Commun.">
        <title>The tobacco genome sequence and its comparison with those of tomato and potato.</title>
        <authorList>
            <person name="Sierro N."/>
            <person name="Battey J.N."/>
            <person name="Ouadi S."/>
            <person name="Bakaher N."/>
            <person name="Bovet L."/>
            <person name="Willig A."/>
            <person name="Goepfert S."/>
            <person name="Peitsch M.C."/>
            <person name="Ivanov N.V."/>
        </authorList>
    </citation>
    <scope>NUCLEOTIDE SEQUENCE [LARGE SCALE GENOMIC DNA]</scope>
</reference>
<dbReference type="RefSeq" id="XP_075087636.1">
    <property type="nucleotide sequence ID" value="XM_075231535.1"/>
</dbReference>
<keyword evidence="1" id="KW-1185">Reference proteome</keyword>
<sequence>MTVVENEKNELIPTRTVAWWGVWIDYRRLKKATCKNHFLLPFIDQMLDRLDGHEYYCFLDATFQRCMMGIFTDMVEKFVGVFTDDFSVFGSSYDDCLKNLAKVLARCEETNLVLNWEKYHIMVQEGIILGHRILKNGIEVYKVKVEVVSKLPPPISVKGVRSFLGHAGFYRRFIEDFSKIATPLCRLFEKDVTFKFDEACLKAFEELKKNLVAIPINFAPNCSLPFELMCDASDHAILEVLSHRKDKTFYSIYYVSKTLDYAQLNYTTTEKELLEFDVEIGDRKGTKNQVKDHLSRLENHENVEEFGQIKETFPDEQLFAITHDPSPWYANYVNYLVEAVALPTNDAKVVATFVKKNIFSRVATAYHPETSGQVEVYNREIKQLLEKTLVYGKACHLPVELEHKAYWEIKKLNMDLEATGEKRLLQLKELDEFRMHSYENAKLYKEKTKRWHDRQIKPRHFEPGQKVLLFNSRFKLFVGKLKSRWPGPFEVVKVIAYGAIELRALNGER</sequence>
<proteinExistence type="predicted"/>
<organism evidence="1 2">
    <name type="scientific">Nicotiana tabacum</name>
    <name type="common">Common tobacco</name>
    <dbReference type="NCBI Taxonomy" id="4097"/>
    <lineage>
        <taxon>Eukaryota</taxon>
        <taxon>Viridiplantae</taxon>
        <taxon>Streptophyta</taxon>
        <taxon>Embryophyta</taxon>
        <taxon>Tracheophyta</taxon>
        <taxon>Spermatophyta</taxon>
        <taxon>Magnoliopsida</taxon>
        <taxon>eudicotyledons</taxon>
        <taxon>Gunneridae</taxon>
        <taxon>Pentapetalae</taxon>
        <taxon>asterids</taxon>
        <taxon>lamiids</taxon>
        <taxon>Solanales</taxon>
        <taxon>Solanaceae</taxon>
        <taxon>Nicotianoideae</taxon>
        <taxon>Nicotianeae</taxon>
        <taxon>Nicotiana</taxon>
    </lineage>
</organism>
<evidence type="ECO:0000313" key="1">
    <source>
        <dbReference type="Proteomes" id="UP000790787"/>
    </source>
</evidence>
<dbReference type="Proteomes" id="UP000790787">
    <property type="component" value="Chromosome 15"/>
</dbReference>